<evidence type="ECO:0000256" key="2">
    <source>
        <dbReference type="ARBA" id="ARBA00010991"/>
    </source>
</evidence>
<dbReference type="GO" id="GO:0006281">
    <property type="term" value="P:DNA repair"/>
    <property type="evidence" value="ECO:0007669"/>
    <property type="project" value="UniProtKB-KW"/>
</dbReference>
<evidence type="ECO:0000256" key="4">
    <source>
        <dbReference type="ARBA" id="ARBA00023204"/>
    </source>
</evidence>
<protein>
    <submittedName>
        <fullName evidence="6">Uncharacterized protein</fullName>
    </submittedName>
</protein>
<dbReference type="Gene3D" id="3.70.10.10">
    <property type="match status" value="1"/>
</dbReference>
<gene>
    <name evidence="6" type="ORF">PSYICH_LOCUS10969</name>
</gene>
<keyword evidence="7" id="KW-1185">Reference proteome</keyword>
<dbReference type="SUPFAM" id="SSF55979">
    <property type="entry name" value="DNA clamp"/>
    <property type="match status" value="2"/>
</dbReference>
<dbReference type="AlphaFoldDB" id="A0A9P0CY12"/>
<evidence type="ECO:0000256" key="1">
    <source>
        <dbReference type="ARBA" id="ARBA00004123"/>
    </source>
</evidence>
<accession>A0A9P0CY12</accession>
<dbReference type="PANTHER" id="PTHR10870:SF0">
    <property type="entry name" value="CELL CYCLE CHECKPOINT PROTEIN RAD1"/>
    <property type="match status" value="1"/>
</dbReference>
<dbReference type="Pfam" id="PF02144">
    <property type="entry name" value="Rad1"/>
    <property type="match status" value="1"/>
</dbReference>
<organism evidence="6 7">
    <name type="scientific">Psylliodes chrysocephalus</name>
    <dbReference type="NCBI Taxonomy" id="3402493"/>
    <lineage>
        <taxon>Eukaryota</taxon>
        <taxon>Metazoa</taxon>
        <taxon>Ecdysozoa</taxon>
        <taxon>Arthropoda</taxon>
        <taxon>Hexapoda</taxon>
        <taxon>Insecta</taxon>
        <taxon>Pterygota</taxon>
        <taxon>Neoptera</taxon>
        <taxon>Endopterygota</taxon>
        <taxon>Coleoptera</taxon>
        <taxon>Polyphaga</taxon>
        <taxon>Cucujiformia</taxon>
        <taxon>Chrysomeloidea</taxon>
        <taxon>Chrysomelidae</taxon>
        <taxon>Galerucinae</taxon>
        <taxon>Alticini</taxon>
        <taxon>Psylliodes</taxon>
    </lineage>
</organism>
<evidence type="ECO:0000313" key="7">
    <source>
        <dbReference type="Proteomes" id="UP001153636"/>
    </source>
</evidence>
<dbReference type="PRINTS" id="PR01246">
    <property type="entry name" value="RAD1REPAIR"/>
</dbReference>
<dbReference type="Proteomes" id="UP001153636">
    <property type="component" value="Chromosome 5"/>
</dbReference>
<comment type="similarity">
    <text evidence="2">Belongs to the rad1 family.</text>
</comment>
<evidence type="ECO:0000313" key="6">
    <source>
        <dbReference type="EMBL" id="CAH1110369.1"/>
    </source>
</evidence>
<dbReference type="InterPro" id="IPR003011">
    <property type="entry name" value="Cell_cycle_checkpoint_Rad1"/>
</dbReference>
<evidence type="ECO:0000256" key="5">
    <source>
        <dbReference type="ARBA" id="ARBA00023242"/>
    </source>
</evidence>
<dbReference type="PRINTS" id="PR01245">
    <property type="entry name" value="RAD1REC1"/>
</dbReference>
<dbReference type="OrthoDB" id="337581at2759"/>
<comment type="subcellular location">
    <subcellularLocation>
        <location evidence="1">Nucleus</location>
    </subcellularLocation>
</comment>
<dbReference type="InterPro" id="IPR003021">
    <property type="entry name" value="Rad1_Rec1_Rad17"/>
</dbReference>
<dbReference type="InterPro" id="IPR046938">
    <property type="entry name" value="DNA_clamp_sf"/>
</dbReference>
<dbReference type="PANTHER" id="PTHR10870">
    <property type="entry name" value="CELL CYCLE CHECKPOINT PROTEIN RAD1"/>
    <property type="match status" value="1"/>
</dbReference>
<name>A0A9P0CY12_9CUCU</name>
<sequence>MLFFAEITDFRIIHNVLRAIAIKDHVILRPMEEGLKLTLDEMKCIETSVYIPSSVFTDYNINSNQDIIFKINLKTLVEILNIFGDEGNPNIKLSYNSVGAPLSIVMNHNEENITIDGEIRTLNVDDFNDISLADECNTNKLVINANILVELLNRLNNSADELKVTLSPDPPFFTLTTTGIAGESEVNISKNSEEVTLYQCQSTTSAVYSFSNIRHILKVMTYADKVAISTGESGLLGLQLVINSVDRQMYVEYYVTSQYLTDD</sequence>
<proteinExistence type="inferred from homology"/>
<dbReference type="GO" id="GO:0030896">
    <property type="term" value="C:checkpoint clamp complex"/>
    <property type="evidence" value="ECO:0007669"/>
    <property type="project" value="TreeGrafter"/>
</dbReference>
<reference evidence="6" key="1">
    <citation type="submission" date="2022-01" db="EMBL/GenBank/DDBJ databases">
        <authorList>
            <person name="King R."/>
        </authorList>
    </citation>
    <scope>NUCLEOTIDE SEQUENCE</scope>
</reference>
<keyword evidence="4" id="KW-0234">DNA repair</keyword>
<keyword evidence="3" id="KW-0227">DNA damage</keyword>
<dbReference type="EMBL" id="OV651817">
    <property type="protein sequence ID" value="CAH1110369.1"/>
    <property type="molecule type" value="Genomic_DNA"/>
</dbReference>
<dbReference type="GO" id="GO:0000077">
    <property type="term" value="P:DNA damage checkpoint signaling"/>
    <property type="evidence" value="ECO:0007669"/>
    <property type="project" value="InterPro"/>
</dbReference>
<keyword evidence="5" id="KW-0539">Nucleus</keyword>
<evidence type="ECO:0000256" key="3">
    <source>
        <dbReference type="ARBA" id="ARBA00022763"/>
    </source>
</evidence>